<evidence type="ECO:0000256" key="5">
    <source>
        <dbReference type="ARBA" id="ARBA00022801"/>
    </source>
</evidence>
<feature type="region of interest" description="Disordered" evidence="9">
    <location>
        <begin position="1"/>
        <end position="20"/>
    </location>
</feature>
<keyword evidence="7" id="KW-1015">Disulfide bond</keyword>
<keyword evidence="2" id="KW-0719">Serine esterase</keyword>
<evidence type="ECO:0000313" key="11">
    <source>
        <dbReference type="Proteomes" id="UP000249789"/>
    </source>
</evidence>
<sequence>MFPVRLGADRHRSNHQHRQSLPTTAMLLSRIVHFLTQASTLRRCPQPQPCEGLTLKVGSSIPDIQILSLTSHEVHNYQSPYTQGQKLDFCDVTVTLTHANESDLVQLSVWLPFPSAWNGRFLATGGGGLATGYIGYAQPAAVIQGYAAAATEGGLTLNGTIDPQTGQWGLRADGRLNTALLTNYAHRSVHDLAVLGKALTTAFYGTAPRFSYWHGCSTGGRQGFVAAALYPADYDGILAASPGIHLPELFAWLLWPPALMLNASSASSPPPPPPPPQCVFSAFQQSIIEACDALDGAADGLISGSGNCPFDASGLVSTTIPCAETNTSVTITEQHATLVQAILNGPVDPATGDTLWYGLPPGASFRGTADTTTTNGTHPTTATTRINPFLPAVSWLRNFLLKNPTYNISTLTIPGFVDAVHASREQFGDLLSKEQLGLEGFQQAGGKLLAWHGLADEIVPPAGTVKYREMVGEAFSEQNVDVEDFFRLFLAPGAGHCGGNFGVGYGPVPVDALGALVRWVEDAVEPETLFAEVAGVGRRVTRELCLWPGVLRWDGEGGLDLAGSFGCEE</sequence>
<dbReference type="GeneID" id="63866661"/>
<keyword evidence="11" id="KW-1185">Reference proteome</keyword>
<dbReference type="SUPFAM" id="SSF53474">
    <property type="entry name" value="alpha/beta-Hydrolases"/>
    <property type="match status" value="1"/>
</dbReference>
<evidence type="ECO:0000256" key="7">
    <source>
        <dbReference type="ARBA" id="ARBA00023157"/>
    </source>
</evidence>
<dbReference type="Pfam" id="PF07519">
    <property type="entry name" value="Tannase"/>
    <property type="match status" value="1"/>
</dbReference>
<evidence type="ECO:0000256" key="6">
    <source>
        <dbReference type="ARBA" id="ARBA00022837"/>
    </source>
</evidence>
<dbReference type="RefSeq" id="XP_040801544.1">
    <property type="nucleotide sequence ID" value="XM_040949328.1"/>
</dbReference>
<dbReference type="GO" id="GO:0046872">
    <property type="term" value="F:metal ion binding"/>
    <property type="evidence" value="ECO:0007669"/>
    <property type="project" value="UniProtKB-KW"/>
</dbReference>
<organism evidence="10 11">
    <name type="scientific">Aspergillus fijiensis CBS 313.89</name>
    <dbReference type="NCBI Taxonomy" id="1448319"/>
    <lineage>
        <taxon>Eukaryota</taxon>
        <taxon>Fungi</taxon>
        <taxon>Dikarya</taxon>
        <taxon>Ascomycota</taxon>
        <taxon>Pezizomycotina</taxon>
        <taxon>Eurotiomycetes</taxon>
        <taxon>Eurotiomycetidae</taxon>
        <taxon>Eurotiales</taxon>
        <taxon>Aspergillaceae</taxon>
        <taxon>Aspergillus</taxon>
    </lineage>
</organism>
<dbReference type="InterPro" id="IPR029058">
    <property type="entry name" value="AB_hydrolase_fold"/>
</dbReference>
<dbReference type="EMBL" id="KZ824642">
    <property type="protein sequence ID" value="RAK77534.1"/>
    <property type="molecule type" value="Genomic_DNA"/>
</dbReference>
<protein>
    <recommendedName>
        <fullName evidence="8">Carboxylic ester hydrolase</fullName>
        <ecNumber evidence="8">3.1.1.-</ecNumber>
    </recommendedName>
</protein>
<comment type="similarity">
    <text evidence="1 8">Belongs to the tannase family.</text>
</comment>
<dbReference type="AlphaFoldDB" id="A0A8G1RRG4"/>
<evidence type="ECO:0000256" key="3">
    <source>
        <dbReference type="ARBA" id="ARBA00022723"/>
    </source>
</evidence>
<dbReference type="OrthoDB" id="2789670at2759"/>
<proteinExistence type="inferred from homology"/>
<dbReference type="VEuPathDB" id="FungiDB:BO72DRAFT_509402"/>
<dbReference type="GO" id="GO:0030600">
    <property type="term" value="F:feruloyl esterase activity"/>
    <property type="evidence" value="ECO:0007669"/>
    <property type="project" value="UniProtKB-ARBA"/>
</dbReference>
<evidence type="ECO:0000256" key="1">
    <source>
        <dbReference type="ARBA" id="ARBA00006249"/>
    </source>
</evidence>
<keyword evidence="4" id="KW-0732">Signal</keyword>
<dbReference type="Proteomes" id="UP000249789">
    <property type="component" value="Unassembled WGS sequence"/>
</dbReference>
<dbReference type="EC" id="3.1.1.-" evidence="8"/>
<evidence type="ECO:0000256" key="2">
    <source>
        <dbReference type="ARBA" id="ARBA00022487"/>
    </source>
</evidence>
<evidence type="ECO:0000256" key="9">
    <source>
        <dbReference type="SAM" id="MobiDB-lite"/>
    </source>
</evidence>
<evidence type="ECO:0000256" key="8">
    <source>
        <dbReference type="RuleBase" id="RU361238"/>
    </source>
</evidence>
<dbReference type="PANTHER" id="PTHR33938">
    <property type="entry name" value="FERULOYL ESTERASE B-RELATED"/>
    <property type="match status" value="1"/>
</dbReference>
<keyword evidence="6" id="KW-0106">Calcium</keyword>
<gene>
    <name evidence="10" type="ORF">BO72DRAFT_509402</name>
</gene>
<dbReference type="InterPro" id="IPR011118">
    <property type="entry name" value="Tannase/feruloyl_esterase"/>
</dbReference>
<reference evidence="10 11" key="1">
    <citation type="submission" date="2018-02" db="EMBL/GenBank/DDBJ databases">
        <title>The genomes of Aspergillus section Nigri reveals drivers in fungal speciation.</title>
        <authorList>
            <consortium name="DOE Joint Genome Institute"/>
            <person name="Vesth T.C."/>
            <person name="Nybo J."/>
            <person name="Theobald S."/>
            <person name="Brandl J."/>
            <person name="Frisvad J.C."/>
            <person name="Nielsen K.F."/>
            <person name="Lyhne E.K."/>
            <person name="Kogle M.E."/>
            <person name="Kuo A."/>
            <person name="Riley R."/>
            <person name="Clum A."/>
            <person name="Nolan M."/>
            <person name="Lipzen A."/>
            <person name="Salamov A."/>
            <person name="Henrissat B."/>
            <person name="Wiebenga A."/>
            <person name="De vries R.P."/>
            <person name="Grigoriev I.V."/>
            <person name="Mortensen U.H."/>
            <person name="Andersen M.R."/>
            <person name="Baker S.E."/>
        </authorList>
    </citation>
    <scope>NUCLEOTIDE SEQUENCE [LARGE SCALE GENOMIC DNA]</scope>
    <source>
        <strain evidence="10 11">CBS 313.89</strain>
    </source>
</reference>
<keyword evidence="3" id="KW-0479">Metal-binding</keyword>
<name>A0A8G1RRG4_9EURO</name>
<keyword evidence="5 8" id="KW-0378">Hydrolase</keyword>
<accession>A0A8G1RRG4</accession>
<dbReference type="PANTHER" id="PTHR33938:SF8">
    <property type="entry name" value="CARBOXYLIC ESTER HYDROLASE"/>
    <property type="match status" value="1"/>
</dbReference>
<evidence type="ECO:0000256" key="4">
    <source>
        <dbReference type="ARBA" id="ARBA00022729"/>
    </source>
</evidence>
<evidence type="ECO:0000313" key="10">
    <source>
        <dbReference type="EMBL" id="RAK77534.1"/>
    </source>
</evidence>